<dbReference type="FunFam" id="3.30.420.10:FF:000002">
    <property type="entry name" value="Crossover junction endodeoxyribonuclease RuvC"/>
    <property type="match status" value="1"/>
</dbReference>
<evidence type="ECO:0000313" key="12">
    <source>
        <dbReference type="EMBL" id="KUG21102.1"/>
    </source>
</evidence>
<dbReference type="GO" id="GO:0046872">
    <property type="term" value="F:metal ion binding"/>
    <property type="evidence" value="ECO:0007669"/>
    <property type="project" value="UniProtKB-KW"/>
</dbReference>
<gene>
    <name evidence="12" type="ORF">ASZ90_009156</name>
</gene>
<dbReference type="HAMAP" id="MF_00034">
    <property type="entry name" value="RuvC"/>
    <property type="match status" value="1"/>
</dbReference>
<evidence type="ECO:0000256" key="8">
    <source>
        <dbReference type="ARBA" id="ARBA00022842"/>
    </source>
</evidence>
<dbReference type="InterPro" id="IPR002176">
    <property type="entry name" value="X-over_junc_endoDNase_RuvC"/>
</dbReference>
<keyword evidence="2" id="KW-0963">Cytoplasm</keyword>
<dbReference type="PROSITE" id="PS01321">
    <property type="entry name" value="RUVC"/>
    <property type="match status" value="1"/>
</dbReference>
<dbReference type="GO" id="GO:0008821">
    <property type="term" value="F:crossover junction DNA endonuclease activity"/>
    <property type="evidence" value="ECO:0007669"/>
    <property type="project" value="InterPro"/>
</dbReference>
<evidence type="ECO:0000256" key="6">
    <source>
        <dbReference type="ARBA" id="ARBA00022763"/>
    </source>
</evidence>
<dbReference type="InterPro" id="IPR036397">
    <property type="entry name" value="RNaseH_sf"/>
</dbReference>
<dbReference type="GO" id="GO:0006281">
    <property type="term" value="P:DNA repair"/>
    <property type="evidence" value="ECO:0007669"/>
    <property type="project" value="UniProtKB-KW"/>
</dbReference>
<keyword evidence="10" id="KW-0233">DNA recombination</keyword>
<keyword evidence="7 12" id="KW-0378">Hydrolase</keyword>
<evidence type="ECO:0000256" key="7">
    <source>
        <dbReference type="ARBA" id="ARBA00022801"/>
    </source>
</evidence>
<dbReference type="CDD" id="cd16962">
    <property type="entry name" value="RuvC"/>
    <property type="match status" value="1"/>
</dbReference>
<dbReference type="PRINTS" id="PR00696">
    <property type="entry name" value="RSOLVASERUVC"/>
</dbReference>
<dbReference type="Gene3D" id="3.30.420.10">
    <property type="entry name" value="Ribonuclease H-like superfamily/Ribonuclease H"/>
    <property type="match status" value="1"/>
</dbReference>
<dbReference type="Pfam" id="PF02075">
    <property type="entry name" value="RuvC"/>
    <property type="match status" value="1"/>
</dbReference>
<evidence type="ECO:0000256" key="10">
    <source>
        <dbReference type="ARBA" id="ARBA00023172"/>
    </source>
</evidence>
<keyword evidence="11" id="KW-0234">DNA repair</keyword>
<evidence type="ECO:0000256" key="5">
    <source>
        <dbReference type="ARBA" id="ARBA00022759"/>
    </source>
</evidence>
<keyword evidence="4" id="KW-0479">Metal-binding</keyword>
<dbReference type="EC" id="3.1.22.4" evidence="12"/>
<evidence type="ECO:0000256" key="11">
    <source>
        <dbReference type="ARBA" id="ARBA00023204"/>
    </source>
</evidence>
<keyword evidence="6" id="KW-0227">DNA damage</keyword>
<name>A0A0W8FKG9_9ZZZZ</name>
<evidence type="ECO:0000256" key="9">
    <source>
        <dbReference type="ARBA" id="ARBA00023125"/>
    </source>
</evidence>
<evidence type="ECO:0000256" key="1">
    <source>
        <dbReference type="ARBA" id="ARBA00009518"/>
    </source>
</evidence>
<dbReference type="GO" id="GO:0003677">
    <property type="term" value="F:DNA binding"/>
    <property type="evidence" value="ECO:0007669"/>
    <property type="project" value="UniProtKB-KW"/>
</dbReference>
<dbReference type="NCBIfam" id="NF000711">
    <property type="entry name" value="PRK00039.2-1"/>
    <property type="match status" value="1"/>
</dbReference>
<dbReference type="NCBIfam" id="TIGR00228">
    <property type="entry name" value="ruvC"/>
    <property type="match status" value="1"/>
</dbReference>
<protein>
    <submittedName>
        <fullName evidence="12">Crossover junction endodeoxyribonuclease ruvc</fullName>
        <ecNumber evidence="12">3.1.22.4</ecNumber>
    </submittedName>
</protein>
<keyword evidence="8" id="KW-0460">Magnesium</keyword>
<evidence type="ECO:0000256" key="4">
    <source>
        <dbReference type="ARBA" id="ARBA00022723"/>
    </source>
</evidence>
<keyword evidence="9" id="KW-0238">DNA-binding</keyword>
<dbReference type="GO" id="GO:0006310">
    <property type="term" value="P:DNA recombination"/>
    <property type="evidence" value="ECO:0007669"/>
    <property type="project" value="UniProtKB-KW"/>
</dbReference>
<dbReference type="AlphaFoldDB" id="A0A0W8FKG9"/>
<organism evidence="12">
    <name type="scientific">hydrocarbon metagenome</name>
    <dbReference type="NCBI Taxonomy" id="938273"/>
    <lineage>
        <taxon>unclassified sequences</taxon>
        <taxon>metagenomes</taxon>
        <taxon>ecological metagenomes</taxon>
    </lineage>
</organism>
<dbReference type="SUPFAM" id="SSF53098">
    <property type="entry name" value="Ribonuclease H-like"/>
    <property type="match status" value="1"/>
</dbReference>
<keyword evidence="5" id="KW-0255">Endonuclease</keyword>
<dbReference type="InterPro" id="IPR020563">
    <property type="entry name" value="X-over_junc_endoDNase_Mg_BS"/>
</dbReference>
<accession>A0A0W8FKG9</accession>
<sequence>MIVIGIDPGIARVGYGVVEKQGHAIRLITYGCIETEGKDRSNASRLLEIYGLISVLLDDYPADHASVERLFFAKNVTSAMQVSEVRGVILLAAEERQIPITEYTPNQIKQSVTGSGRAGKQQVQEMVRRLLGLNEIPRPDDAADALAAALCHINTLR</sequence>
<reference evidence="12" key="1">
    <citation type="journal article" date="2015" name="Proc. Natl. Acad. Sci. U.S.A.">
        <title>Networks of energetic and metabolic interactions define dynamics in microbial communities.</title>
        <authorList>
            <person name="Embree M."/>
            <person name="Liu J.K."/>
            <person name="Al-Bassam M.M."/>
            <person name="Zengler K."/>
        </authorList>
    </citation>
    <scope>NUCLEOTIDE SEQUENCE</scope>
</reference>
<dbReference type="PANTHER" id="PTHR30194">
    <property type="entry name" value="CROSSOVER JUNCTION ENDODEOXYRIBONUCLEASE RUVC"/>
    <property type="match status" value="1"/>
</dbReference>
<dbReference type="PANTHER" id="PTHR30194:SF3">
    <property type="entry name" value="CROSSOVER JUNCTION ENDODEOXYRIBONUCLEASE RUVC"/>
    <property type="match status" value="1"/>
</dbReference>
<dbReference type="InterPro" id="IPR012337">
    <property type="entry name" value="RNaseH-like_sf"/>
</dbReference>
<evidence type="ECO:0000256" key="2">
    <source>
        <dbReference type="ARBA" id="ARBA00022490"/>
    </source>
</evidence>
<keyword evidence="3" id="KW-0540">Nuclease</keyword>
<proteinExistence type="inferred from homology"/>
<comment type="caution">
    <text evidence="12">The sequence shown here is derived from an EMBL/GenBank/DDBJ whole genome shotgun (WGS) entry which is preliminary data.</text>
</comment>
<evidence type="ECO:0000256" key="3">
    <source>
        <dbReference type="ARBA" id="ARBA00022722"/>
    </source>
</evidence>
<dbReference type="EMBL" id="LNQE01001100">
    <property type="protein sequence ID" value="KUG21102.1"/>
    <property type="molecule type" value="Genomic_DNA"/>
</dbReference>
<comment type="similarity">
    <text evidence="1">Belongs to the RuvC family.</text>
</comment>